<comment type="subcellular location">
    <subcellularLocation>
        <location evidence="1">Cell membrane</location>
        <topology evidence="1">Multi-pass membrane protein</topology>
    </subcellularLocation>
</comment>
<dbReference type="GO" id="GO:0005886">
    <property type="term" value="C:plasma membrane"/>
    <property type="evidence" value="ECO:0007669"/>
    <property type="project" value="UniProtKB-SubCell"/>
</dbReference>
<sequence length="311" mass="33051">MGPTGSEARPPPDGMAARPPGGDRLEGPTTSRLTTHWPGRTMLRSARAFTRVELFDRSMTVAAQLFTSIFPILILLATWATRRDADRIADAVNMPEQSRSTLEDAVTAAGDSAFGIVGLVVVLVSATGVSRAMTRAFATIWELPRPKSNLRSVWRWVAAVLGLVASLLAVRGLSRLVDGVPPAGVWPAAVAFVCDALIALFVPWVLLSGRVHVRLLLPGALIAAVVNIAVRPATVAWLPNALEESADRYGSIGVAFTYLAVLYSVALGFLATAIVGKVIATDPGKLGQWIRGTASAKPSREDRVVTDTTRP</sequence>
<evidence type="ECO:0000256" key="2">
    <source>
        <dbReference type="ARBA" id="ARBA00022475"/>
    </source>
</evidence>
<feature type="transmembrane region" description="Helical" evidence="7">
    <location>
        <begin position="153"/>
        <end position="173"/>
    </location>
</feature>
<evidence type="ECO:0000256" key="1">
    <source>
        <dbReference type="ARBA" id="ARBA00004651"/>
    </source>
</evidence>
<feature type="transmembrane region" description="Helical" evidence="7">
    <location>
        <begin position="213"/>
        <end position="230"/>
    </location>
</feature>
<accession>A0A552WSP7</accession>
<keyword evidence="2" id="KW-1003">Cell membrane</keyword>
<evidence type="ECO:0000313" key="8">
    <source>
        <dbReference type="EMBL" id="TRW45696.1"/>
    </source>
</evidence>
<evidence type="ECO:0000313" key="9">
    <source>
        <dbReference type="Proteomes" id="UP000318693"/>
    </source>
</evidence>
<feature type="transmembrane region" description="Helical" evidence="7">
    <location>
        <begin position="61"/>
        <end position="80"/>
    </location>
</feature>
<evidence type="ECO:0000256" key="3">
    <source>
        <dbReference type="ARBA" id="ARBA00022692"/>
    </source>
</evidence>
<gene>
    <name evidence="8" type="ORF">FJ693_08555</name>
</gene>
<comment type="caution">
    <text evidence="8">The sequence shown here is derived from an EMBL/GenBank/DDBJ whole genome shotgun (WGS) entry which is preliminary data.</text>
</comment>
<dbReference type="Proteomes" id="UP000318693">
    <property type="component" value="Unassembled WGS sequence"/>
</dbReference>
<organism evidence="8 9">
    <name type="scientific">Georgenia yuyongxinii</name>
    <dbReference type="NCBI Taxonomy" id="2589797"/>
    <lineage>
        <taxon>Bacteria</taxon>
        <taxon>Bacillati</taxon>
        <taxon>Actinomycetota</taxon>
        <taxon>Actinomycetes</taxon>
        <taxon>Micrococcales</taxon>
        <taxon>Bogoriellaceae</taxon>
        <taxon>Georgenia</taxon>
    </lineage>
</organism>
<evidence type="ECO:0000256" key="5">
    <source>
        <dbReference type="ARBA" id="ARBA00023136"/>
    </source>
</evidence>
<reference evidence="8 9" key="1">
    <citation type="submission" date="2019-07" db="EMBL/GenBank/DDBJ databases">
        <title>Georgenia wutianyii sp. nov. and Georgenia *** sp. nov. isolated from plateau pika (Ochotona curzoniae) in the Qinghai-Tibet plateau of China.</title>
        <authorList>
            <person name="Tian Z."/>
        </authorList>
    </citation>
    <scope>NUCLEOTIDE SEQUENCE [LARGE SCALE GENOMIC DNA]</scope>
    <source>
        <strain evidence="8 9">Z446</strain>
    </source>
</reference>
<evidence type="ECO:0000256" key="4">
    <source>
        <dbReference type="ARBA" id="ARBA00022989"/>
    </source>
</evidence>
<protein>
    <submittedName>
        <fullName evidence="8">YihY/virulence factor BrkB family protein</fullName>
    </submittedName>
</protein>
<dbReference type="Pfam" id="PF03631">
    <property type="entry name" value="Virul_fac_BrkB"/>
    <property type="match status" value="1"/>
</dbReference>
<feature type="transmembrane region" description="Helical" evidence="7">
    <location>
        <begin position="185"/>
        <end position="206"/>
    </location>
</feature>
<dbReference type="AlphaFoldDB" id="A0A552WSP7"/>
<keyword evidence="9" id="KW-1185">Reference proteome</keyword>
<feature type="transmembrane region" description="Helical" evidence="7">
    <location>
        <begin position="112"/>
        <end position="132"/>
    </location>
</feature>
<dbReference type="EMBL" id="VJXR01000019">
    <property type="protein sequence ID" value="TRW45696.1"/>
    <property type="molecule type" value="Genomic_DNA"/>
</dbReference>
<keyword evidence="4 7" id="KW-1133">Transmembrane helix</keyword>
<dbReference type="InterPro" id="IPR017039">
    <property type="entry name" value="Virul_fac_BrkB"/>
</dbReference>
<dbReference type="PANTHER" id="PTHR30213:SF0">
    <property type="entry name" value="UPF0761 MEMBRANE PROTEIN YIHY"/>
    <property type="match status" value="1"/>
</dbReference>
<dbReference type="PANTHER" id="PTHR30213">
    <property type="entry name" value="INNER MEMBRANE PROTEIN YHJD"/>
    <property type="match status" value="1"/>
</dbReference>
<feature type="region of interest" description="Disordered" evidence="6">
    <location>
        <begin position="1"/>
        <end position="36"/>
    </location>
</feature>
<keyword evidence="3 7" id="KW-0812">Transmembrane</keyword>
<name>A0A552WSP7_9MICO</name>
<keyword evidence="5 7" id="KW-0472">Membrane</keyword>
<proteinExistence type="predicted"/>
<evidence type="ECO:0000256" key="7">
    <source>
        <dbReference type="SAM" id="Phobius"/>
    </source>
</evidence>
<evidence type="ECO:0000256" key="6">
    <source>
        <dbReference type="SAM" id="MobiDB-lite"/>
    </source>
</evidence>
<feature type="transmembrane region" description="Helical" evidence="7">
    <location>
        <begin position="250"/>
        <end position="275"/>
    </location>
</feature>